<comment type="caution">
    <text evidence="1">The sequence shown here is derived from an EMBL/GenBank/DDBJ whole genome shotgun (WGS) entry which is preliminary data.</text>
</comment>
<dbReference type="AlphaFoldDB" id="A0A6I0LBJ7"/>
<gene>
    <name evidence="1" type="ORF">GAP48_18730</name>
</gene>
<accession>A0A6I0LBJ7</accession>
<name>A0A6I0LBJ7_BACUN</name>
<sequence>MKSKSKTKKENPHKFTFEQIEDEAIGCRYCDMFDWQRKDLSKEELFEYAEEMRKNLDKIFHLAMSVRLNI</sequence>
<protein>
    <submittedName>
        <fullName evidence="1">Uncharacterized protein</fullName>
    </submittedName>
</protein>
<evidence type="ECO:0000313" key="2">
    <source>
        <dbReference type="Proteomes" id="UP000487989"/>
    </source>
</evidence>
<dbReference type="Proteomes" id="UP000487989">
    <property type="component" value="Unassembled WGS sequence"/>
</dbReference>
<proteinExistence type="predicted"/>
<reference evidence="1 2" key="1">
    <citation type="journal article" date="2019" name="Nat. Med.">
        <title>A library of human gut bacterial isolates paired with longitudinal multiomics data enables mechanistic microbiome research.</title>
        <authorList>
            <person name="Poyet M."/>
            <person name="Groussin M."/>
            <person name="Gibbons S.M."/>
            <person name="Avila-Pacheco J."/>
            <person name="Jiang X."/>
            <person name="Kearney S.M."/>
            <person name="Perrotta A.R."/>
            <person name="Berdy B."/>
            <person name="Zhao S."/>
            <person name="Lieberman T.D."/>
            <person name="Swanson P.K."/>
            <person name="Smith M."/>
            <person name="Roesemann S."/>
            <person name="Alexander J.E."/>
            <person name="Rich S.A."/>
            <person name="Livny J."/>
            <person name="Vlamakis H."/>
            <person name="Clish C."/>
            <person name="Bullock K."/>
            <person name="Deik A."/>
            <person name="Scott J."/>
            <person name="Pierce K.A."/>
            <person name="Xavier R.J."/>
            <person name="Alm E.J."/>
        </authorList>
    </citation>
    <scope>NUCLEOTIDE SEQUENCE [LARGE SCALE GENOMIC DNA]</scope>
    <source>
        <strain evidence="1 2">BIOML-A3</strain>
    </source>
</reference>
<evidence type="ECO:0000313" key="1">
    <source>
        <dbReference type="EMBL" id="KAB4248386.1"/>
    </source>
</evidence>
<dbReference type="RefSeq" id="WP_151882037.1">
    <property type="nucleotide sequence ID" value="NZ_WCTH01000011.1"/>
</dbReference>
<organism evidence="1 2">
    <name type="scientific">Bacteroides uniformis</name>
    <dbReference type="NCBI Taxonomy" id="820"/>
    <lineage>
        <taxon>Bacteria</taxon>
        <taxon>Pseudomonadati</taxon>
        <taxon>Bacteroidota</taxon>
        <taxon>Bacteroidia</taxon>
        <taxon>Bacteroidales</taxon>
        <taxon>Bacteroidaceae</taxon>
        <taxon>Bacteroides</taxon>
    </lineage>
</organism>
<dbReference type="EMBL" id="WCTJ01000039">
    <property type="protein sequence ID" value="KAB4248386.1"/>
    <property type="molecule type" value="Genomic_DNA"/>
</dbReference>